<keyword evidence="2" id="KW-0813">Transport</keyword>
<dbReference type="AlphaFoldDB" id="A0A0G4FU81"/>
<dbReference type="Proteomes" id="UP000041254">
    <property type="component" value="Unassembled WGS sequence"/>
</dbReference>
<keyword evidence="3" id="KW-0812">Transmembrane</keyword>
<evidence type="ECO:0000313" key="11">
    <source>
        <dbReference type="EMBL" id="CEM18521.1"/>
    </source>
</evidence>
<keyword evidence="7" id="KW-0472">Membrane</keyword>
<dbReference type="PANTHER" id="PTHR12791">
    <property type="entry name" value="GOLGI SNARE BET1-RELATED"/>
    <property type="match status" value="1"/>
</dbReference>
<keyword evidence="12" id="KW-1185">Reference proteome</keyword>
<feature type="compositionally biased region" description="Low complexity" evidence="9">
    <location>
        <begin position="129"/>
        <end position="138"/>
    </location>
</feature>
<dbReference type="GO" id="GO:0000139">
    <property type="term" value="C:Golgi membrane"/>
    <property type="evidence" value="ECO:0007669"/>
    <property type="project" value="UniProtKB-SubCell"/>
</dbReference>
<feature type="domain" description="T-SNARE coiled-coil homology" evidence="10">
    <location>
        <begin position="44"/>
        <end position="88"/>
    </location>
</feature>
<dbReference type="SUPFAM" id="SSF58038">
    <property type="entry name" value="SNARE fusion complex"/>
    <property type="match status" value="1"/>
</dbReference>
<dbReference type="VEuPathDB" id="CryptoDB:Vbra_5957"/>
<evidence type="ECO:0000256" key="8">
    <source>
        <dbReference type="ARBA" id="ARBA00046280"/>
    </source>
</evidence>
<comment type="subcellular location">
    <subcellularLocation>
        <location evidence="8">Endomembrane system</location>
        <topology evidence="8">Single-pass type IV membrane protein</topology>
    </subcellularLocation>
    <subcellularLocation>
        <location evidence="1">Golgi apparatus membrane</location>
    </subcellularLocation>
</comment>
<evidence type="ECO:0000256" key="1">
    <source>
        <dbReference type="ARBA" id="ARBA00004394"/>
    </source>
</evidence>
<dbReference type="InterPro" id="IPR000727">
    <property type="entry name" value="T_SNARE_dom"/>
</dbReference>
<evidence type="ECO:0000256" key="9">
    <source>
        <dbReference type="SAM" id="MobiDB-lite"/>
    </source>
</evidence>
<protein>
    <recommendedName>
        <fullName evidence="10">t-SNARE coiled-coil homology domain-containing protein</fullName>
    </recommendedName>
</protein>
<evidence type="ECO:0000256" key="3">
    <source>
        <dbReference type="ARBA" id="ARBA00022692"/>
    </source>
</evidence>
<dbReference type="EMBL" id="CDMY01000502">
    <property type="protein sequence ID" value="CEM18521.1"/>
    <property type="molecule type" value="Genomic_DNA"/>
</dbReference>
<reference evidence="11 12" key="1">
    <citation type="submission" date="2014-11" db="EMBL/GenBank/DDBJ databases">
        <authorList>
            <person name="Zhu J."/>
            <person name="Qi W."/>
            <person name="Song R."/>
        </authorList>
    </citation>
    <scope>NUCLEOTIDE SEQUENCE [LARGE SCALE GENOMIC DNA]</scope>
</reference>
<gene>
    <name evidence="11" type="ORF">Vbra_5957</name>
</gene>
<dbReference type="CDD" id="cd15853">
    <property type="entry name" value="SNARE_Bet1"/>
    <property type="match status" value="1"/>
</dbReference>
<feature type="region of interest" description="Disordered" evidence="9">
    <location>
        <begin position="78"/>
        <end position="108"/>
    </location>
</feature>
<sequence length="163" mass="18485">MTDRNVFKQRMANRFEVDQRAALFSNYSKRRDQEQERYAHHSEAMMEQENDRYIEDLEGKVSTLKELGHAIKDQVRESNTILDGLHQGQHQEPQSGQENGAGGWHGVGELSGIVTSAVSRFWRMLSTDSPTPASSPAAEGWKRKHDPTAHNTTTEQPAKRARV</sequence>
<dbReference type="FunCoup" id="A0A0G4FU81">
    <property type="interactions" value="8"/>
</dbReference>
<dbReference type="PhylomeDB" id="A0A0G4FU81"/>
<keyword evidence="5" id="KW-1133">Transmembrane helix</keyword>
<evidence type="ECO:0000256" key="7">
    <source>
        <dbReference type="ARBA" id="ARBA00023136"/>
    </source>
</evidence>
<proteinExistence type="predicted"/>
<keyword evidence="6" id="KW-0333">Golgi apparatus</keyword>
<evidence type="ECO:0000313" key="12">
    <source>
        <dbReference type="Proteomes" id="UP000041254"/>
    </source>
</evidence>
<organism evidence="11 12">
    <name type="scientific">Vitrella brassicaformis (strain CCMP3155)</name>
    <dbReference type="NCBI Taxonomy" id="1169540"/>
    <lineage>
        <taxon>Eukaryota</taxon>
        <taxon>Sar</taxon>
        <taxon>Alveolata</taxon>
        <taxon>Colpodellida</taxon>
        <taxon>Vitrellaceae</taxon>
        <taxon>Vitrella</taxon>
    </lineage>
</organism>
<evidence type="ECO:0000256" key="4">
    <source>
        <dbReference type="ARBA" id="ARBA00022927"/>
    </source>
</evidence>
<dbReference type="GO" id="GO:0015031">
    <property type="term" value="P:protein transport"/>
    <property type="evidence" value="ECO:0007669"/>
    <property type="project" value="UniProtKB-KW"/>
</dbReference>
<feature type="region of interest" description="Disordered" evidence="9">
    <location>
        <begin position="126"/>
        <end position="163"/>
    </location>
</feature>
<evidence type="ECO:0000256" key="5">
    <source>
        <dbReference type="ARBA" id="ARBA00022989"/>
    </source>
</evidence>
<name>A0A0G4FU81_VITBC</name>
<dbReference type="InParanoid" id="A0A0G4FU81"/>
<evidence type="ECO:0000259" key="10">
    <source>
        <dbReference type="PROSITE" id="PS50192"/>
    </source>
</evidence>
<dbReference type="InterPro" id="IPR039899">
    <property type="entry name" value="BET1_SNARE"/>
</dbReference>
<feature type="compositionally biased region" description="Polar residues" evidence="9">
    <location>
        <begin position="88"/>
        <end position="98"/>
    </location>
</feature>
<evidence type="ECO:0000256" key="6">
    <source>
        <dbReference type="ARBA" id="ARBA00023034"/>
    </source>
</evidence>
<keyword evidence="4" id="KW-0653">Protein transport</keyword>
<dbReference type="PROSITE" id="PS50192">
    <property type="entry name" value="T_SNARE"/>
    <property type="match status" value="1"/>
</dbReference>
<accession>A0A0G4FU81</accession>
<evidence type="ECO:0000256" key="2">
    <source>
        <dbReference type="ARBA" id="ARBA00022448"/>
    </source>
</evidence>